<evidence type="ECO:0000256" key="2">
    <source>
        <dbReference type="ARBA" id="ARBA00022679"/>
    </source>
</evidence>
<dbReference type="AlphaFoldDB" id="A0A8B8ZI89"/>
<feature type="domain" description="Sulfotransferase" evidence="4">
    <location>
        <begin position="105"/>
        <end position="367"/>
    </location>
</feature>
<dbReference type="RefSeq" id="XP_038973885.1">
    <property type="nucleotide sequence ID" value="XM_039117957.1"/>
</dbReference>
<organism evidence="5 6">
    <name type="scientific">Phoenix dactylifera</name>
    <name type="common">Date palm</name>
    <dbReference type="NCBI Taxonomy" id="42345"/>
    <lineage>
        <taxon>Eukaryota</taxon>
        <taxon>Viridiplantae</taxon>
        <taxon>Streptophyta</taxon>
        <taxon>Embryophyta</taxon>
        <taxon>Tracheophyta</taxon>
        <taxon>Spermatophyta</taxon>
        <taxon>Magnoliopsida</taxon>
        <taxon>Liliopsida</taxon>
        <taxon>Arecaceae</taxon>
        <taxon>Coryphoideae</taxon>
        <taxon>Phoeniceae</taxon>
        <taxon>Phoenix</taxon>
    </lineage>
</organism>
<evidence type="ECO:0000256" key="3">
    <source>
        <dbReference type="RuleBase" id="RU361155"/>
    </source>
</evidence>
<dbReference type="GO" id="GO:0008146">
    <property type="term" value="F:sulfotransferase activity"/>
    <property type="evidence" value="ECO:0007669"/>
    <property type="project" value="InterPro"/>
</dbReference>
<evidence type="ECO:0000313" key="5">
    <source>
        <dbReference type="Proteomes" id="UP000228380"/>
    </source>
</evidence>
<keyword evidence="2 3" id="KW-0808">Transferase</keyword>
<dbReference type="Pfam" id="PF00685">
    <property type="entry name" value="Sulfotransfer_1"/>
    <property type="match status" value="1"/>
</dbReference>
<name>A0A8B8ZI89_PHODC</name>
<protein>
    <recommendedName>
        <fullName evidence="3">Sulfotransferase</fullName>
        <ecNumber evidence="3">2.8.2.-</ecNumber>
    </recommendedName>
</protein>
<comment type="similarity">
    <text evidence="1 3">Belongs to the sulfotransferase 1 family.</text>
</comment>
<dbReference type="InterPro" id="IPR027417">
    <property type="entry name" value="P-loop_NTPase"/>
</dbReference>
<sequence length="370" mass="42062">MLKVPLKSHPNNIFLPRDPIKLGQSFLLSMAHSQSYPLSKCLPSQTEEEMENQKRTYQSFRHLVSTLPSVDGVSYLPLHCYNGWYASLPSLVSAMVAREHFKAQPTDVLLATCPKSGTTWLKALLFATVNRSSHTNSHPPLAALSPHQCVSTLESAVYINDRIPDLDALPSPRLFGTHIPFQSLPATVLDSGCRIVYLCRDPKDCFISLWHYINKLRAQDNIELRTLDEALEYFSNGISPFGPYWDHVLGYWNEHLERPQKVLFLKYEELMQHPKVHLKRLAEFVGSPFTEDEEKEGVVEGIIRLCSFENLSNSEVNKIGRVELAVGTVENSFFFRRGEVGDWANHLTPEMARRLEEITESKFRGSGLSF</sequence>
<dbReference type="InterPro" id="IPR000863">
    <property type="entry name" value="Sulfotransferase_dom"/>
</dbReference>
<dbReference type="Proteomes" id="UP000228380">
    <property type="component" value="Unplaced"/>
</dbReference>
<evidence type="ECO:0000256" key="1">
    <source>
        <dbReference type="ARBA" id="ARBA00005771"/>
    </source>
</evidence>
<evidence type="ECO:0000313" key="6">
    <source>
        <dbReference type="RefSeq" id="XP_038973885.1"/>
    </source>
</evidence>
<dbReference type="PANTHER" id="PTHR11783">
    <property type="entry name" value="SULFOTRANSFERASE SULT"/>
    <property type="match status" value="1"/>
</dbReference>
<keyword evidence="5" id="KW-1185">Reference proteome</keyword>
<dbReference type="EC" id="2.8.2.-" evidence="3"/>
<dbReference type="Gene3D" id="3.40.50.300">
    <property type="entry name" value="P-loop containing nucleotide triphosphate hydrolases"/>
    <property type="match status" value="1"/>
</dbReference>
<dbReference type="GeneID" id="120105465"/>
<dbReference type="OrthoDB" id="205623at2759"/>
<dbReference type="KEGG" id="pda:120105465"/>
<proteinExistence type="inferred from homology"/>
<reference evidence="6" key="1">
    <citation type="submission" date="2025-08" db="UniProtKB">
        <authorList>
            <consortium name="RefSeq"/>
        </authorList>
    </citation>
    <scope>IDENTIFICATION</scope>
    <source>
        <tissue evidence="6">Young leaves</tissue>
    </source>
</reference>
<gene>
    <name evidence="6" type="primary">LOC120105465</name>
</gene>
<dbReference type="SUPFAM" id="SSF52540">
    <property type="entry name" value="P-loop containing nucleoside triphosphate hydrolases"/>
    <property type="match status" value="1"/>
</dbReference>
<accession>A0A8B8ZI89</accession>
<evidence type="ECO:0000259" key="4">
    <source>
        <dbReference type="Pfam" id="PF00685"/>
    </source>
</evidence>